<dbReference type="InterPro" id="IPR000408">
    <property type="entry name" value="Reg_chr_condens"/>
</dbReference>
<protein>
    <submittedName>
        <fullName evidence="2">RCC1 domain-containing protein</fullName>
    </submittedName>
</protein>
<feature type="region of interest" description="Disordered" evidence="1">
    <location>
        <begin position="812"/>
        <end position="841"/>
    </location>
</feature>
<comment type="caution">
    <text evidence="2">The sequence shown here is derived from an EMBL/GenBank/DDBJ whole genome shotgun (WGS) entry which is preliminary data.</text>
</comment>
<dbReference type="PROSITE" id="PS50012">
    <property type="entry name" value="RCC1_3"/>
    <property type="match status" value="6"/>
</dbReference>
<feature type="region of interest" description="Disordered" evidence="1">
    <location>
        <begin position="729"/>
        <end position="800"/>
    </location>
</feature>
<dbReference type="EMBL" id="JBHTLY010000002">
    <property type="protein sequence ID" value="MFD1201786.1"/>
    <property type="molecule type" value="Genomic_DNA"/>
</dbReference>
<organism evidence="2 3">
    <name type="scientific">Leucobacter albus</name>
    <dbReference type="NCBI Taxonomy" id="272210"/>
    <lineage>
        <taxon>Bacteria</taxon>
        <taxon>Bacillati</taxon>
        <taxon>Actinomycetota</taxon>
        <taxon>Actinomycetes</taxon>
        <taxon>Micrococcales</taxon>
        <taxon>Microbacteriaceae</taxon>
        <taxon>Leucobacter</taxon>
    </lineage>
</organism>
<dbReference type="Pfam" id="PF13540">
    <property type="entry name" value="RCC1_2"/>
    <property type="match status" value="1"/>
</dbReference>
<evidence type="ECO:0000313" key="2">
    <source>
        <dbReference type="EMBL" id="MFD1201786.1"/>
    </source>
</evidence>
<reference evidence="3" key="1">
    <citation type="journal article" date="2019" name="Int. J. Syst. Evol. Microbiol.">
        <title>The Global Catalogue of Microorganisms (GCM) 10K type strain sequencing project: providing services to taxonomists for standard genome sequencing and annotation.</title>
        <authorList>
            <consortium name="The Broad Institute Genomics Platform"/>
            <consortium name="The Broad Institute Genome Sequencing Center for Infectious Disease"/>
            <person name="Wu L."/>
            <person name="Ma J."/>
        </authorList>
    </citation>
    <scope>NUCLEOTIDE SEQUENCE [LARGE SCALE GENOMIC DNA]</scope>
    <source>
        <strain evidence="3">CCUG 50213</strain>
    </source>
</reference>
<dbReference type="InterPro" id="IPR051553">
    <property type="entry name" value="Ran_GTPase-activating"/>
</dbReference>
<name>A0ABW3TM43_9MICO</name>
<proteinExistence type="predicted"/>
<dbReference type="PROSITE" id="PS00626">
    <property type="entry name" value="RCC1_2"/>
    <property type="match status" value="1"/>
</dbReference>
<dbReference type="SUPFAM" id="SSF50985">
    <property type="entry name" value="RCC1/BLIP-II"/>
    <property type="match status" value="1"/>
</dbReference>
<dbReference type="PRINTS" id="PR00633">
    <property type="entry name" value="RCCNDNSATION"/>
</dbReference>
<dbReference type="Proteomes" id="UP001597181">
    <property type="component" value="Unassembled WGS sequence"/>
</dbReference>
<accession>A0ABW3TM43</accession>
<dbReference type="PANTHER" id="PTHR45982:SF1">
    <property type="entry name" value="REGULATOR OF CHROMOSOME CONDENSATION"/>
    <property type="match status" value="1"/>
</dbReference>
<keyword evidence="3" id="KW-1185">Reference proteome</keyword>
<evidence type="ECO:0000313" key="3">
    <source>
        <dbReference type="Proteomes" id="UP001597181"/>
    </source>
</evidence>
<dbReference type="InterPro" id="IPR009091">
    <property type="entry name" value="RCC1/BLIP-II"/>
</dbReference>
<feature type="compositionally biased region" description="Acidic residues" evidence="1">
    <location>
        <begin position="767"/>
        <end position="777"/>
    </location>
</feature>
<sequence length="841" mass="86260">MDLQTHRNAAPSRSIAKRAGLGLAVAAAALVAIFGATSTLVGAVTTDNSTVHGNEFRKSIRIDGGAYNLAATPSTPATGGAFGPGDAEGTVTFDMQPEGADPLPLKRGESVAVEVSLPLGVSPTDVPGADTGTAFDRAWSSQQTDGVWSVRSTVTATATGPVALPAGSFGVTTQFDGVRSDEQLTVSARTITSERLTSTHPEAITVLPAAWNAQAGVYGLAVSGPSPTSVSIAFASHDGQEDEVLHLRTGESLVTSVQLPAGVHPGELPARTDAHGISTEWASAPAETGATVTATQTATEPVSTYRTTTLEFPISVDYATWVSGFTVTAGATLPERFVSAHPSDELHVAGRVTGASRHLVGAGAGHSIAVTQGDPTAFGWGKNDYGQAGTGSNRPVDTSVTPVKSAEGLRFEKISVGADHTLALTPEGEAYAWGLDAHSQTGIDMLSYSYRTPRPVRVDNNERYAQVAAGTHHSLALTADGRVKGWGWGMHGALGARVDSNTHYGRPSSIGQPANLRFVSVEAGSQSTFAIDTDGRVWAQGTNAEGRLGLGNNVSKKNTFTEVKMPGDAKIVQIVANSSTENQQTLALTDTGQVVAWGLNQGGEAGTGIDGSTPRVVWEPRLIQLPEGVRFQSLAAGDGVSLGLSTDGQVYSWGTKTLGYGSPSKTAIPTRVPLPGDAGGYVDIAAGDAHAFALDAGGTLYGWGWESGGRLGTTGNGFQVTPKPIGVPQGAAAQEAAADTGDAAGTEGTEPTDTPEAIAGEGPANDLDLDLDLDIDLGEQPADGHPGDGSPAGTQHIGENTERVADAMRRTTDGAERAAGRGVKAGSVPREARARLTLPAR</sequence>
<gene>
    <name evidence="2" type="ORF">ACFQ3U_07765</name>
</gene>
<evidence type="ECO:0000256" key="1">
    <source>
        <dbReference type="SAM" id="MobiDB-lite"/>
    </source>
</evidence>
<dbReference type="RefSeq" id="WP_343957558.1">
    <property type="nucleotide sequence ID" value="NZ_BAAAKZ010000002.1"/>
</dbReference>
<dbReference type="Gene3D" id="2.130.10.30">
    <property type="entry name" value="Regulator of chromosome condensation 1/beta-lactamase-inhibitor protein II"/>
    <property type="match status" value="2"/>
</dbReference>
<dbReference type="Pfam" id="PF00415">
    <property type="entry name" value="RCC1"/>
    <property type="match status" value="2"/>
</dbReference>
<feature type="compositionally biased region" description="Low complexity" evidence="1">
    <location>
        <begin position="729"/>
        <end position="757"/>
    </location>
</feature>
<dbReference type="PANTHER" id="PTHR45982">
    <property type="entry name" value="REGULATOR OF CHROMOSOME CONDENSATION"/>
    <property type="match status" value="1"/>
</dbReference>